<organism evidence="2 3">
    <name type="scientific">Enhygromyxa salina</name>
    <dbReference type="NCBI Taxonomy" id="215803"/>
    <lineage>
        <taxon>Bacteria</taxon>
        <taxon>Pseudomonadati</taxon>
        <taxon>Myxococcota</taxon>
        <taxon>Polyangia</taxon>
        <taxon>Nannocystales</taxon>
        <taxon>Nannocystaceae</taxon>
        <taxon>Enhygromyxa</taxon>
    </lineage>
</organism>
<sequence>MVGVERGADAILAGMRELAFALVFVFAAGSSSLALADVEPEPPPTDEGDSDCSVVGDGDALLGLAVFVLLVSGVSLRRRSCSSALAVDRGRQRSARGGRF</sequence>
<protein>
    <submittedName>
        <fullName evidence="2">Uncharacterized protein</fullName>
    </submittedName>
</protein>
<accession>A0A2S9YE95</accession>
<feature type="transmembrane region" description="Helical" evidence="1">
    <location>
        <begin position="60"/>
        <end position="76"/>
    </location>
</feature>
<dbReference type="Proteomes" id="UP000237968">
    <property type="component" value="Unassembled WGS sequence"/>
</dbReference>
<keyword evidence="1" id="KW-1133">Transmembrane helix</keyword>
<keyword evidence="1" id="KW-0812">Transmembrane</keyword>
<evidence type="ECO:0000256" key="1">
    <source>
        <dbReference type="SAM" id="Phobius"/>
    </source>
</evidence>
<proteinExistence type="predicted"/>
<keyword evidence="1" id="KW-0472">Membrane</keyword>
<comment type="caution">
    <text evidence="2">The sequence shown here is derived from an EMBL/GenBank/DDBJ whole genome shotgun (WGS) entry which is preliminary data.</text>
</comment>
<dbReference type="InterPro" id="IPR024038">
    <property type="entry name" value="MYXO-CTERM"/>
</dbReference>
<reference evidence="2 3" key="1">
    <citation type="submission" date="2018-03" db="EMBL/GenBank/DDBJ databases">
        <title>Draft Genome Sequences of the Obligatory Marine Myxobacteria Enhygromyxa salina SWB005.</title>
        <authorList>
            <person name="Poehlein A."/>
            <person name="Moghaddam J.A."/>
            <person name="Harms H."/>
            <person name="Alanjari M."/>
            <person name="Koenig G.M."/>
            <person name="Daniel R."/>
            <person name="Schaeberle T.F."/>
        </authorList>
    </citation>
    <scope>NUCLEOTIDE SEQUENCE [LARGE SCALE GENOMIC DNA]</scope>
    <source>
        <strain evidence="2 3">SWB005</strain>
    </source>
</reference>
<dbReference type="AlphaFoldDB" id="A0A2S9YE95"/>
<keyword evidence="3" id="KW-1185">Reference proteome</keyword>
<evidence type="ECO:0000313" key="3">
    <source>
        <dbReference type="Proteomes" id="UP000237968"/>
    </source>
</evidence>
<dbReference type="EMBL" id="PVNK01000085">
    <property type="protein sequence ID" value="PRQ03425.1"/>
    <property type="molecule type" value="Genomic_DNA"/>
</dbReference>
<name>A0A2S9YE95_9BACT</name>
<evidence type="ECO:0000313" key="2">
    <source>
        <dbReference type="EMBL" id="PRQ03425.1"/>
    </source>
</evidence>
<dbReference type="NCBIfam" id="TIGR03901">
    <property type="entry name" value="MYXO-CTERM"/>
    <property type="match status" value="1"/>
</dbReference>
<gene>
    <name evidence="2" type="ORF">ENSA5_15860</name>
</gene>